<proteinExistence type="predicted"/>
<dbReference type="InterPro" id="IPR049492">
    <property type="entry name" value="BD-FAE-like_dom"/>
</dbReference>
<protein>
    <submittedName>
        <fullName evidence="3">Alpha/beta hydrolase</fullName>
    </submittedName>
</protein>
<reference evidence="3" key="1">
    <citation type="journal article" date="2023" name="Int. J. Syst. Evol. Microbiol.">
        <title>&lt;i&gt;Holtiella tumoricola&lt;/i&gt; gen. nov. sp. nov., isolated from a human clinical sample.</title>
        <authorList>
            <person name="Allen-Vercoe E."/>
            <person name="Daigneault M.C."/>
            <person name="Vancuren S.J."/>
            <person name="Cochrane K."/>
            <person name="O'Neal L.L."/>
            <person name="Sankaranarayanan K."/>
            <person name="Lawson P.A."/>
        </authorList>
    </citation>
    <scope>NUCLEOTIDE SEQUENCE</scope>
    <source>
        <strain evidence="3">CC70A</strain>
    </source>
</reference>
<dbReference type="PANTHER" id="PTHR48081">
    <property type="entry name" value="AB HYDROLASE SUPERFAMILY PROTEIN C4A8.06C"/>
    <property type="match status" value="1"/>
</dbReference>
<dbReference type="InterPro" id="IPR050300">
    <property type="entry name" value="GDXG_lipolytic_enzyme"/>
</dbReference>
<keyword evidence="4" id="KW-1185">Reference proteome</keyword>
<evidence type="ECO:0000259" key="2">
    <source>
        <dbReference type="Pfam" id="PF20434"/>
    </source>
</evidence>
<dbReference type="RefSeq" id="WP_271012944.1">
    <property type="nucleotide sequence ID" value="NZ_JAQIFT010000058.1"/>
</dbReference>
<dbReference type="Gene3D" id="3.40.50.1820">
    <property type="entry name" value="alpha/beta hydrolase"/>
    <property type="match status" value="1"/>
</dbReference>
<evidence type="ECO:0000313" key="3">
    <source>
        <dbReference type="EMBL" id="MDA3733003.1"/>
    </source>
</evidence>
<dbReference type="PANTHER" id="PTHR48081:SF13">
    <property type="entry name" value="ALPHA_BETA HYDROLASE"/>
    <property type="match status" value="1"/>
</dbReference>
<comment type="caution">
    <text evidence="3">The sequence shown here is derived from an EMBL/GenBank/DDBJ whole genome shotgun (WGS) entry which is preliminary data.</text>
</comment>
<name>A0AA42DQK0_9FIRM</name>
<dbReference type="EMBL" id="JAQIFT010000058">
    <property type="protein sequence ID" value="MDA3733003.1"/>
    <property type="molecule type" value="Genomic_DNA"/>
</dbReference>
<gene>
    <name evidence="3" type="ORF">PBV87_16115</name>
</gene>
<dbReference type="Pfam" id="PF20434">
    <property type="entry name" value="BD-FAE"/>
    <property type="match status" value="1"/>
</dbReference>
<evidence type="ECO:0000256" key="1">
    <source>
        <dbReference type="ARBA" id="ARBA00022801"/>
    </source>
</evidence>
<dbReference type="InterPro" id="IPR029058">
    <property type="entry name" value="AB_hydrolase_fold"/>
</dbReference>
<dbReference type="AlphaFoldDB" id="A0AA42DQK0"/>
<organism evidence="3 4">
    <name type="scientific">Holtiella tumoricola</name>
    <dbReference type="NCBI Taxonomy" id="3018743"/>
    <lineage>
        <taxon>Bacteria</taxon>
        <taxon>Bacillati</taxon>
        <taxon>Bacillota</taxon>
        <taxon>Clostridia</taxon>
        <taxon>Lachnospirales</taxon>
        <taxon>Cellulosilyticaceae</taxon>
        <taxon>Holtiella</taxon>
    </lineage>
</organism>
<keyword evidence="1 3" id="KW-0378">Hydrolase</keyword>
<dbReference type="SUPFAM" id="SSF53474">
    <property type="entry name" value="alpha/beta-Hydrolases"/>
    <property type="match status" value="1"/>
</dbReference>
<feature type="domain" description="BD-FAE-like" evidence="2">
    <location>
        <begin position="37"/>
        <end position="253"/>
    </location>
</feature>
<sequence length="295" mass="32554">MDLPFLPEEAQVTFDFSSIKRKWLNVPYANKSPAQKLDIFLPNGNGDHYPVIIIIHGGGFRFGDKQGIELKMALEPGLKRGYAIVSINYRLSTEATFPAAPQDVNAAIRFIRKNASLYHLNPDKIGLWGSSSGGNLAALAGTTGYTPVFVDSSLGAPRVPWNVQAVVDFFGPINFLTMDPQFVINGIAGQVHDAPDSFESLYLGAQITKVPGKVKQSNPETYLNRKAPPFLIEHGTKDKNIPYQQSVVFSQQLMYNIPDTFINLRLIDGAGHGGSQFQTPDNIDLVFDFFDLYLT</sequence>
<dbReference type="Proteomes" id="UP001169242">
    <property type="component" value="Unassembled WGS sequence"/>
</dbReference>
<accession>A0AA42DQK0</accession>
<evidence type="ECO:0000313" key="4">
    <source>
        <dbReference type="Proteomes" id="UP001169242"/>
    </source>
</evidence>
<dbReference type="GO" id="GO:0016787">
    <property type="term" value="F:hydrolase activity"/>
    <property type="evidence" value="ECO:0007669"/>
    <property type="project" value="UniProtKB-KW"/>
</dbReference>